<reference evidence="1" key="1">
    <citation type="submission" date="2021-02" db="EMBL/GenBank/DDBJ databases">
        <authorList>
            <person name="Nowell W R."/>
        </authorList>
    </citation>
    <scope>NUCLEOTIDE SEQUENCE</scope>
</reference>
<protein>
    <submittedName>
        <fullName evidence="1">Uncharacterized protein</fullName>
    </submittedName>
</protein>
<feature type="non-terminal residue" evidence="1">
    <location>
        <position position="1"/>
    </location>
</feature>
<organism evidence="1 3">
    <name type="scientific">Didymodactylos carnosus</name>
    <dbReference type="NCBI Taxonomy" id="1234261"/>
    <lineage>
        <taxon>Eukaryota</taxon>
        <taxon>Metazoa</taxon>
        <taxon>Spiralia</taxon>
        <taxon>Gnathifera</taxon>
        <taxon>Rotifera</taxon>
        <taxon>Eurotatoria</taxon>
        <taxon>Bdelloidea</taxon>
        <taxon>Philodinida</taxon>
        <taxon>Philodinidae</taxon>
        <taxon>Didymodactylos</taxon>
    </lineage>
</organism>
<keyword evidence="3" id="KW-1185">Reference proteome</keyword>
<dbReference type="EMBL" id="CAJOBC010033205">
    <property type="protein sequence ID" value="CAF4099102.1"/>
    <property type="molecule type" value="Genomic_DNA"/>
</dbReference>
<evidence type="ECO:0000313" key="1">
    <source>
        <dbReference type="EMBL" id="CAF1690185.1"/>
    </source>
</evidence>
<accession>A0A816HM69</accession>
<proteinExistence type="predicted"/>
<name>A0A816HM69_9BILA</name>
<comment type="caution">
    <text evidence="1">The sequence shown here is derived from an EMBL/GenBank/DDBJ whole genome shotgun (WGS) entry which is preliminary data.</text>
</comment>
<dbReference type="AlphaFoldDB" id="A0A816HM69"/>
<evidence type="ECO:0000313" key="2">
    <source>
        <dbReference type="EMBL" id="CAF4099102.1"/>
    </source>
</evidence>
<dbReference type="Proteomes" id="UP000681722">
    <property type="component" value="Unassembled WGS sequence"/>
</dbReference>
<evidence type="ECO:0000313" key="3">
    <source>
        <dbReference type="Proteomes" id="UP000663829"/>
    </source>
</evidence>
<gene>
    <name evidence="1" type="ORF">GPM918_LOCUS46850</name>
    <name evidence="2" type="ORF">SRO942_LOCUS28538</name>
</gene>
<dbReference type="EMBL" id="CAJNOQ010077339">
    <property type="protein sequence ID" value="CAF1690185.1"/>
    <property type="molecule type" value="Genomic_DNA"/>
</dbReference>
<dbReference type="Proteomes" id="UP000663829">
    <property type="component" value="Unassembled WGS sequence"/>
</dbReference>
<dbReference type="OrthoDB" id="4703at2759"/>
<sequence length="46" mass="5244">RQSLHVPNLHVTVAADFGLVTCLKWLPDRPTINDPYLSYLAICTQY</sequence>